<dbReference type="HAMAP" id="MF_00902">
    <property type="entry name" value="TatC"/>
    <property type="match status" value="1"/>
</dbReference>
<dbReference type="Proteomes" id="UP000234503">
    <property type="component" value="Unassembled WGS sequence"/>
</dbReference>
<dbReference type="PANTHER" id="PTHR30371">
    <property type="entry name" value="SEC-INDEPENDENT PROTEIN TRANSLOCASE PROTEIN TATC"/>
    <property type="match status" value="1"/>
</dbReference>
<protein>
    <recommendedName>
        <fullName evidence="5">Sec-independent protein translocase protein TatC</fullName>
    </recommendedName>
</protein>
<comment type="subcellular location">
    <subcellularLocation>
        <location evidence="5">Cell membrane</location>
        <topology evidence="5">Multi-pass membrane protein</topology>
    </subcellularLocation>
    <subcellularLocation>
        <location evidence="1">Membrane</location>
        <topology evidence="1">Multi-pass membrane protein</topology>
    </subcellularLocation>
</comment>
<feature type="transmembrane region" description="Helical" evidence="5">
    <location>
        <begin position="195"/>
        <end position="212"/>
    </location>
</feature>
<comment type="subunit">
    <text evidence="5">The Tat system comprises two distinct complexes: a TatABC complex, containing multiple copies of TatA, TatB and TatC subunits, and a separate TatA complex, containing only TatA subunits. Substrates initially bind to the TatABC complex, which probably triggers association of the separate TatA complex to form the active translocon.</text>
</comment>
<dbReference type="NCBIfam" id="NF008174">
    <property type="entry name" value="PRK10921.1"/>
    <property type="match status" value="1"/>
</dbReference>
<dbReference type="OrthoDB" id="9777044at2"/>
<keyword evidence="2 5" id="KW-0812">Transmembrane</keyword>
<dbReference type="NCBIfam" id="TIGR00945">
    <property type="entry name" value="tatC"/>
    <property type="match status" value="1"/>
</dbReference>
<evidence type="ECO:0000256" key="3">
    <source>
        <dbReference type="ARBA" id="ARBA00022989"/>
    </source>
</evidence>
<comment type="function">
    <text evidence="5">Part of the twin-arginine translocation (Tat) system that transports large folded proteins containing a characteristic twin-arginine motif in their signal peptide across membranes. Together with TatB, TatC is part of a receptor directly interacting with Tat signal peptides.</text>
</comment>
<evidence type="ECO:0000256" key="2">
    <source>
        <dbReference type="ARBA" id="ARBA00022692"/>
    </source>
</evidence>
<evidence type="ECO:0000313" key="7">
    <source>
        <dbReference type="Proteomes" id="UP000234503"/>
    </source>
</evidence>
<dbReference type="PROSITE" id="PS01218">
    <property type="entry name" value="TATC"/>
    <property type="match status" value="1"/>
</dbReference>
<keyword evidence="7" id="KW-1185">Reference proteome</keyword>
<evidence type="ECO:0000256" key="5">
    <source>
        <dbReference type="HAMAP-Rule" id="MF_00902"/>
    </source>
</evidence>
<dbReference type="GO" id="GO:0009977">
    <property type="term" value="F:proton motive force dependent protein transmembrane transporter activity"/>
    <property type="evidence" value="ECO:0007669"/>
    <property type="project" value="TreeGrafter"/>
</dbReference>
<feature type="transmembrane region" description="Helical" evidence="5">
    <location>
        <begin position="20"/>
        <end position="38"/>
    </location>
</feature>
<feature type="transmembrane region" description="Helical" evidence="5">
    <location>
        <begin position="74"/>
        <end position="95"/>
    </location>
</feature>
<gene>
    <name evidence="5 6" type="primary">tatC</name>
    <name evidence="6" type="ORF">CYR32_20345</name>
</gene>
<organism evidence="6 7">
    <name type="scientific">Chimaeribacter coloradensis</name>
    <dbReference type="NCBI Taxonomy" id="2060068"/>
    <lineage>
        <taxon>Bacteria</taxon>
        <taxon>Pseudomonadati</taxon>
        <taxon>Pseudomonadota</taxon>
        <taxon>Gammaproteobacteria</taxon>
        <taxon>Enterobacterales</taxon>
        <taxon>Yersiniaceae</taxon>
        <taxon>Chimaeribacter</taxon>
    </lineage>
</organism>
<dbReference type="EMBL" id="PJZH01000043">
    <property type="protein sequence ID" value="PLR29628.1"/>
    <property type="molecule type" value="Genomic_DNA"/>
</dbReference>
<dbReference type="InterPro" id="IPR019820">
    <property type="entry name" value="Sec-indep_translocase_CS"/>
</dbReference>
<dbReference type="GO" id="GO:0065002">
    <property type="term" value="P:intracellular protein transmembrane transport"/>
    <property type="evidence" value="ECO:0007669"/>
    <property type="project" value="TreeGrafter"/>
</dbReference>
<proteinExistence type="inferred from homology"/>
<dbReference type="RefSeq" id="WP_101826930.1">
    <property type="nucleotide sequence ID" value="NZ_PJZH01000043.1"/>
</dbReference>
<comment type="caution">
    <text evidence="6">The sequence shown here is derived from an EMBL/GenBank/DDBJ whole genome shotgun (WGS) entry which is preliminary data.</text>
</comment>
<dbReference type="InterPro" id="IPR002033">
    <property type="entry name" value="TatC"/>
</dbReference>
<feature type="transmembrane region" description="Helical" evidence="5">
    <location>
        <begin position="116"/>
        <end position="137"/>
    </location>
</feature>
<evidence type="ECO:0000256" key="4">
    <source>
        <dbReference type="ARBA" id="ARBA00023136"/>
    </source>
</evidence>
<name>A0A2N5DTE6_9GAMM</name>
<evidence type="ECO:0000256" key="1">
    <source>
        <dbReference type="ARBA" id="ARBA00004141"/>
    </source>
</evidence>
<sequence>MAVEDTQPLISHLIELRKRLLNCIIAVLAVFLALAYFSNDIYQLVSAPLIKQMPNGASMIATDVASPFFTPIKLTMIVSVFVSAPIILYQVWAFIAPALYKHERRLMMPLLFSSSLLFYMGMAFAYFIVFPLAFGFFAKTAPAGVLIATDINNYLDFVMALFMAFGVSFEVPIAIVLLCWSGVTTPDDLKAKRPYVLVGAFVVGMLLTPPDVFSQTLLAIPMYLLFEIGVFFGRFYVGQRRQDIDDDTEEDSSSNAP</sequence>
<dbReference type="GO" id="GO:0033281">
    <property type="term" value="C:TAT protein transport complex"/>
    <property type="evidence" value="ECO:0007669"/>
    <property type="project" value="UniProtKB-UniRule"/>
</dbReference>
<reference evidence="6 7" key="1">
    <citation type="submission" date="2017-12" db="EMBL/GenBank/DDBJ databases">
        <title>Characterization of six clinical isolates of Enterochimera gen. nov., a novel genus of the Yersiniaciae family and the three species Enterochimera arupensis sp. nov., Enterochimera coloradensis sp. nov, and Enterochimera californica sp. nov.</title>
        <authorList>
            <person name="Rossi A."/>
            <person name="Fisher M."/>
        </authorList>
    </citation>
    <scope>NUCLEOTIDE SEQUENCE [LARGE SCALE GENOMIC DNA]</scope>
    <source>
        <strain evidence="7">2016-Iso4</strain>
    </source>
</reference>
<keyword evidence="3 5" id="KW-1133">Transmembrane helix</keyword>
<dbReference type="GO" id="GO:0043953">
    <property type="term" value="P:protein transport by the Tat complex"/>
    <property type="evidence" value="ECO:0007669"/>
    <property type="project" value="UniProtKB-UniRule"/>
</dbReference>
<keyword evidence="4 5" id="KW-0472">Membrane</keyword>
<keyword evidence="5" id="KW-0813">Transport</keyword>
<evidence type="ECO:0000313" key="6">
    <source>
        <dbReference type="EMBL" id="PLR29628.1"/>
    </source>
</evidence>
<dbReference type="AlphaFoldDB" id="A0A2N5DTE6"/>
<dbReference type="Pfam" id="PF00902">
    <property type="entry name" value="TatC"/>
    <property type="match status" value="1"/>
</dbReference>
<keyword evidence="5" id="KW-1003">Cell membrane</keyword>
<feature type="transmembrane region" description="Helical" evidence="5">
    <location>
        <begin position="157"/>
        <end position="183"/>
    </location>
</feature>
<dbReference type="PANTHER" id="PTHR30371:SF0">
    <property type="entry name" value="SEC-INDEPENDENT PROTEIN TRANSLOCASE PROTEIN TATC, CHLOROPLASTIC-RELATED"/>
    <property type="match status" value="1"/>
</dbReference>
<feature type="transmembrane region" description="Helical" evidence="5">
    <location>
        <begin position="218"/>
        <end position="237"/>
    </location>
</feature>
<dbReference type="PRINTS" id="PR01840">
    <property type="entry name" value="TATCFAMILY"/>
</dbReference>
<keyword evidence="5" id="KW-0653">Protein transport</keyword>
<keyword evidence="5" id="KW-0811">Translocation</keyword>
<accession>A0A2N5DTE6</accession>
<comment type="similarity">
    <text evidence="5">Belongs to the TatC family.</text>
</comment>